<dbReference type="NCBIfam" id="TIGR02081">
    <property type="entry name" value="metW"/>
    <property type="match status" value="1"/>
</dbReference>
<dbReference type="InterPro" id="IPR029063">
    <property type="entry name" value="SAM-dependent_MTases_sf"/>
</dbReference>
<dbReference type="Gene3D" id="3.40.50.150">
    <property type="entry name" value="Vaccinia Virus protein VP39"/>
    <property type="match status" value="1"/>
</dbReference>
<dbReference type="AlphaFoldDB" id="A0A833H4T9"/>
<name>A0A833H4T9_9LEPT</name>
<dbReference type="RefSeq" id="WP_002772220.1">
    <property type="nucleotide sequence ID" value="NZ_JQDG01000058.1"/>
</dbReference>
<proteinExistence type="predicted"/>
<dbReference type="CDD" id="cd02440">
    <property type="entry name" value="AdoMet_MTases"/>
    <property type="match status" value="1"/>
</dbReference>
<dbReference type="Pfam" id="PF07021">
    <property type="entry name" value="MetW"/>
    <property type="match status" value="1"/>
</dbReference>
<accession>A0A833H4T9</accession>
<dbReference type="EMBL" id="WBUI01000002">
    <property type="protein sequence ID" value="KAB2934880.1"/>
    <property type="molecule type" value="Genomic_DNA"/>
</dbReference>
<dbReference type="Proteomes" id="UP000460298">
    <property type="component" value="Unassembled WGS sequence"/>
</dbReference>
<dbReference type="OrthoDB" id="9760689at2"/>
<comment type="caution">
    <text evidence="1">The sequence shown here is derived from an EMBL/GenBank/DDBJ whole genome shotgun (WGS) entry which is preliminary data.</text>
</comment>
<organism evidence="1 2">
    <name type="scientific">Leptonema illini</name>
    <dbReference type="NCBI Taxonomy" id="183"/>
    <lineage>
        <taxon>Bacteria</taxon>
        <taxon>Pseudomonadati</taxon>
        <taxon>Spirochaetota</taxon>
        <taxon>Spirochaetia</taxon>
        <taxon>Leptospirales</taxon>
        <taxon>Leptospiraceae</taxon>
        <taxon>Leptonema</taxon>
    </lineage>
</organism>
<dbReference type="SUPFAM" id="SSF53335">
    <property type="entry name" value="S-adenosyl-L-methionine-dependent methyltransferases"/>
    <property type="match status" value="1"/>
</dbReference>
<reference evidence="1 2" key="1">
    <citation type="submission" date="2019-10" db="EMBL/GenBank/DDBJ databases">
        <title>Extracellular Electron Transfer in a Candidatus Methanoperedens spp. Enrichment Culture.</title>
        <authorList>
            <person name="Berger S."/>
            <person name="Rangel Shaw D."/>
            <person name="Berben T."/>
            <person name="In 'T Zandt M."/>
            <person name="Frank J."/>
            <person name="Reimann J."/>
            <person name="Jetten M.S.M."/>
            <person name="Welte C.U."/>
        </authorList>
    </citation>
    <scope>NUCLEOTIDE SEQUENCE [LARGE SCALE GENOMIC DNA]</scope>
    <source>
        <strain evidence="1">SB12</strain>
    </source>
</reference>
<sequence length="195" mass="22265">MILTGVYSTVIDWIQEGSRVLDLGTGDGTFLARLIEEKNVQGEGVEIDMDLVASCIEKGLTVHQGDILDGLDQYSSGSFDYIILLGTFQELVDPNYVLEEVFRVGKRLIIGYSNFAYWKSRLQIVFKGKTPITDSMPHPWYKSPNIQYFSIRDFHDFCAYQKFFIVEEACFSKERSVSMWPNLFADQAVAMLERA</sequence>
<evidence type="ECO:0000313" key="2">
    <source>
        <dbReference type="Proteomes" id="UP000460298"/>
    </source>
</evidence>
<dbReference type="InterPro" id="IPR010743">
    <property type="entry name" value="Methionine_synth_MetW"/>
</dbReference>
<gene>
    <name evidence="1" type="primary">metW</name>
    <name evidence="1" type="ORF">F9K24_03625</name>
</gene>
<evidence type="ECO:0000313" key="1">
    <source>
        <dbReference type="EMBL" id="KAB2934880.1"/>
    </source>
</evidence>
<protein>
    <submittedName>
        <fullName evidence="1">Methionine biosynthesis protein MetW</fullName>
    </submittedName>
</protein>